<evidence type="ECO:0000313" key="1">
    <source>
        <dbReference type="EMBL" id="KAI3375288.1"/>
    </source>
</evidence>
<reference evidence="1" key="1">
    <citation type="submission" date="2022-04" db="EMBL/GenBank/DDBJ databases">
        <title>Jade perch genome.</title>
        <authorList>
            <person name="Chao B."/>
        </authorList>
    </citation>
    <scope>NUCLEOTIDE SEQUENCE</scope>
    <source>
        <strain evidence="1">CB-2022</strain>
    </source>
</reference>
<organism evidence="1 2">
    <name type="scientific">Scortum barcoo</name>
    <name type="common">barcoo grunter</name>
    <dbReference type="NCBI Taxonomy" id="214431"/>
    <lineage>
        <taxon>Eukaryota</taxon>
        <taxon>Metazoa</taxon>
        <taxon>Chordata</taxon>
        <taxon>Craniata</taxon>
        <taxon>Vertebrata</taxon>
        <taxon>Euteleostomi</taxon>
        <taxon>Actinopterygii</taxon>
        <taxon>Neopterygii</taxon>
        <taxon>Teleostei</taxon>
        <taxon>Neoteleostei</taxon>
        <taxon>Acanthomorphata</taxon>
        <taxon>Eupercaria</taxon>
        <taxon>Centrarchiformes</taxon>
        <taxon>Terapontoidei</taxon>
        <taxon>Terapontidae</taxon>
        <taxon>Scortum</taxon>
    </lineage>
</organism>
<comment type="caution">
    <text evidence="1">The sequence shown here is derived from an EMBL/GenBank/DDBJ whole genome shotgun (WGS) entry which is preliminary data.</text>
</comment>
<evidence type="ECO:0000313" key="2">
    <source>
        <dbReference type="Proteomes" id="UP000831701"/>
    </source>
</evidence>
<accession>A0ACB8X5A8</accession>
<sequence>MKIIALTSEVGTLQKKIVQAGNSTEGTSDLSVLNRELQDKVAELKAKLQEIQNNHANSSLIIHIISLQNQIWDLEQAESKKGATSLQPNRRIMVLELISVHSKILMMQRLISAHIEESRSNAADYQRQWRQKTELLKRKIVELNRDESNTALTQEILVLQAEVMQLKQLISNGKKTTDHQLKELRLILEEEKKRKENLQKQLEEADYSQSLLIMQLINLMKEVRELQANQQDNTSTSTSQATTLQTLLQAKEREYAKAQAEINEMQRKLQLKNKECSSLEERHEQVKTELQEKITELKRSGDSNAALILNVINLHDELRTLKDLNSTTEDPKKISELQRQLKEKQDELNSKTADIERLIANPKIILKIIELQDEIFDLQKKAANETTSGRVIELQNRVDGLITEIDDKSDTKLILKVITLQSQVEQLQRQLSDLQMLRNTQVTQLRNDLTAKKNELQKYINDLNEKNQTSAQLILNVTDLQNQLRNIEIERHNDNTTWSLTITQLREQLKAERVEQSRDRAQIKALQNQLNETEAQCSGFEEKLKNLQNDLDAKMKELESKADTVTSLALQVSTLTLQLEELKKQLQNTESETKIKELKKTIDEKTNELAKKTEELNARSSQAQRLLQIIAIQTEIEKLASEATNDTDYNKITALQDHLTYLIDGIQDENNENTKLMFQILAQQDELARLKKQEESQTKADLEKIKVLENELEDIRNQIKEKTQELTSSDTRITDLSAEIAELKKKIKPLEDEISDLKEANAERLEELQKRLDLTKRQLQDSELRLKGADAKNFQSIMEIADLRAQLKKAQKQATRAAQQNVTELEQQLQTKERENKELEKTNKAMEITNLTKELRKLQVNGPTSASQVTALQTLLQAKEREYAKVQAEINEMQRKLQLKNKECSSLEERHEQVKTELQEKITELKRSGDSNAALILNVINLHDELRTLKDLNSTTEDPKKISELQRQLKEKQDELNSKTADIERLIANPKIILKIIELQDEIFDLQKKAANETTSGRVIELQNRVDGLITEIDDKSDTKLILKVITLQSQVEQLQRQLSDLQMLRNTQVTQLRNDLTAKKNELQKYINDLNEKNQTSAQLILNVTDLQNQLRNIEIERHNDNTTWSLTITQLREQLKAERVEQSRDRAQIKALQNQLNETEAQCSGFEEKLKNLQNDLDAKIKELQSKSDTVTSLALQVSTLTLQLEELKKQLQNTESETKIKELQKIIDEKTNELAQKTEELNARSSQPERFLQIIAIQTEIEKLVNVATNDTDYNKITALQDHLNNLIDGIQDENNENTKLMFQILSQQDELARLKKQEESQTKADLEKIKVLENELEDIRNQIKDKTQALDFSDTRIADLSAQIMELHKKIKPLEDEISALKDVNADRLKELQKRLDLTKRQLQDSELRLKAADAKNFQSTQNNTALSLLVMEIADLRAQLKKAQKQATRAAQQNVTELEQQLQTKEGENRKLEKTNKDLQQEVNDLNMCCTNANTLCEDLQHKLQQSQEDVDRLLQQLNEKEATLEQQQQKLDDQVNENNRLQSDYYGMFNPLEALICMKIHSVSQRKGSGWSCGYLRETLNGEEDTTIYSWGKWSAVTLEEEGVARRSRWELTRGRENGGPRRRYPGRETAPVPPSGGPESRPGGERTLEKRTEECPHQKTQRDLQHKLQQSQEDVDRLLQQLNEKEATLEQQQQKLDDQVNENNRLQSDYYDLRETLNGEEDTTIYSWKMTFNPDTANPRIVLSPDKTKMFTSAQVQNVPDNPGRFDVVLAALGSTGFSTGRQYWEVSVAGKLCYHLGMASESVQRKGHMQFSPRNGFWTIVLNKLGQFRAIDQSSVHIPVQTQPLTLGILLDYKKGQISFYDVGAKSHMYSFNGQKFTDKIYPFVNFCVEDAAGPTPISLLPPTSTDWIK</sequence>
<dbReference type="Proteomes" id="UP000831701">
    <property type="component" value="Chromosome 3"/>
</dbReference>
<dbReference type="EMBL" id="CM041533">
    <property type="protein sequence ID" value="KAI3375288.1"/>
    <property type="molecule type" value="Genomic_DNA"/>
</dbReference>
<keyword evidence="2" id="KW-1185">Reference proteome</keyword>
<protein>
    <submittedName>
        <fullName evidence="1">Uncharacterized protein</fullName>
    </submittedName>
</protein>
<proteinExistence type="predicted"/>
<gene>
    <name evidence="1" type="ORF">L3Q82_021788</name>
</gene>
<name>A0ACB8X5A8_9TELE</name>